<name>A0A212JFI0_9DELT</name>
<organism evidence="2">
    <name type="scientific">uncultured delta proteobacterium</name>
    <dbReference type="NCBI Taxonomy" id="34034"/>
    <lineage>
        <taxon>Bacteria</taxon>
        <taxon>Deltaproteobacteria</taxon>
        <taxon>environmental samples</taxon>
    </lineage>
</organism>
<proteinExistence type="predicted"/>
<feature type="signal peptide" evidence="1">
    <location>
        <begin position="1"/>
        <end position="24"/>
    </location>
</feature>
<evidence type="ECO:0008006" key="3">
    <source>
        <dbReference type="Google" id="ProtNLM"/>
    </source>
</evidence>
<evidence type="ECO:0000313" key="2">
    <source>
        <dbReference type="EMBL" id="SBV98170.1"/>
    </source>
</evidence>
<sequence>MRHRTLFWKILLLAALAFSLASCAPVMRTKHPSADGVARDHDSCAPLAGASVTYESTGETVTVGADGTFFFPGENYWEVVFIPAEAPLMHGSIRVEKAGYCPRRFHMTGLGGNPGNRWGDITASLLPDSHLYCRTARALKASLDRGERAEGWIAVMQTMRGEGLTREGAYVTLKVYEEELFAPRWGDGEFYREYAVFRETLFRGTAVWPGDVPEERLLDLAWFAWRNHCLGR</sequence>
<dbReference type="AlphaFoldDB" id="A0A212JFI0"/>
<gene>
    <name evidence="2" type="ORF">KL86DPRO_11343</name>
</gene>
<reference evidence="2" key="1">
    <citation type="submission" date="2016-04" db="EMBL/GenBank/DDBJ databases">
        <authorList>
            <person name="Evans L.H."/>
            <person name="Alamgir A."/>
            <person name="Owens N."/>
            <person name="Weber N.D."/>
            <person name="Virtaneva K."/>
            <person name="Barbian K."/>
            <person name="Babar A."/>
            <person name="Rosenke K."/>
        </authorList>
    </citation>
    <scope>NUCLEOTIDE SEQUENCE</scope>
    <source>
        <strain evidence="2">86</strain>
    </source>
</reference>
<accession>A0A212JFI0</accession>
<feature type="chain" id="PRO_5013075295" description="Lipoprotein" evidence="1">
    <location>
        <begin position="25"/>
        <end position="232"/>
    </location>
</feature>
<evidence type="ECO:0000256" key="1">
    <source>
        <dbReference type="SAM" id="SignalP"/>
    </source>
</evidence>
<dbReference type="EMBL" id="FLUQ01000001">
    <property type="protein sequence ID" value="SBV98170.1"/>
    <property type="molecule type" value="Genomic_DNA"/>
</dbReference>
<protein>
    <recommendedName>
        <fullName evidence="3">Lipoprotein</fullName>
    </recommendedName>
</protein>
<keyword evidence="1" id="KW-0732">Signal</keyword>
<dbReference type="PROSITE" id="PS51257">
    <property type="entry name" value="PROKAR_LIPOPROTEIN"/>
    <property type="match status" value="1"/>
</dbReference>